<dbReference type="InterPro" id="IPR036291">
    <property type="entry name" value="NAD(P)-bd_dom_sf"/>
</dbReference>
<dbReference type="PANTHER" id="PTHR44154:SF1">
    <property type="entry name" value="QUINONE OXIDOREDUCTASE"/>
    <property type="match status" value="1"/>
</dbReference>
<evidence type="ECO:0000256" key="2">
    <source>
        <dbReference type="SAM" id="Phobius"/>
    </source>
</evidence>
<dbReference type="InterPro" id="IPR013154">
    <property type="entry name" value="ADH-like_N"/>
</dbReference>
<proteinExistence type="predicted"/>
<dbReference type="RefSeq" id="WP_377790810.1">
    <property type="nucleotide sequence ID" value="NZ_JBHLYQ010000246.1"/>
</dbReference>
<dbReference type="Gene3D" id="3.40.50.720">
    <property type="entry name" value="NAD(P)-binding Rossmann-like Domain"/>
    <property type="match status" value="1"/>
</dbReference>
<evidence type="ECO:0000259" key="3">
    <source>
        <dbReference type="SMART" id="SM00829"/>
    </source>
</evidence>
<dbReference type="Pfam" id="PF00107">
    <property type="entry name" value="ADH_zinc_N"/>
    <property type="match status" value="1"/>
</dbReference>
<feature type="domain" description="Enoyl reductase (ER)" evidence="3">
    <location>
        <begin position="10"/>
        <end position="320"/>
    </location>
</feature>
<feature type="transmembrane region" description="Helical" evidence="2">
    <location>
        <begin position="259"/>
        <end position="281"/>
    </location>
</feature>
<sequence length="332" mass="34203">MRAALYRQLGDPSVLSVEEIPTPEPGPGQVRVKVVCSGVNPTDWKSRSGRTAGPPEGFQVPHQDGAGIVDAVGPGVTDRQPGQRVWVYLAAASNRYGTAAEYCLVPAERTVPLPDHASFELGASLGVPALTAAHCLGGDPAALQGATVLVAGGAGAVGHAAIELARHAGARVIATVSTDEKAELARRAGADAVVFYRAPDAVEQLRAAAPRVDRIVELALGANLELDLAVSDAGTTIAVYANEPTDPVLPVRRCMTANVTLAFVLLYGVRPAALAAALAWVRRAVDDQALTTLPLHRYALDQVADAQSAVEAGAVGKVLVLPDAEPSSTSSS</sequence>
<dbReference type="CDD" id="cd08253">
    <property type="entry name" value="zeta_crystallin"/>
    <property type="match status" value="1"/>
</dbReference>
<comment type="caution">
    <text evidence="4">The sequence shown here is derived from an EMBL/GenBank/DDBJ whole genome shotgun (WGS) entry which is preliminary data.</text>
</comment>
<dbReference type="InterPro" id="IPR051603">
    <property type="entry name" value="Zinc-ADH_QOR/CCCR"/>
</dbReference>
<evidence type="ECO:0000313" key="4">
    <source>
        <dbReference type="EMBL" id="MFC0083072.1"/>
    </source>
</evidence>
<gene>
    <name evidence="4" type="ORF">ACFFRE_13135</name>
</gene>
<evidence type="ECO:0000256" key="1">
    <source>
        <dbReference type="ARBA" id="ARBA00022857"/>
    </source>
</evidence>
<protein>
    <submittedName>
        <fullName evidence="4">NADPH:quinone reductase</fullName>
    </submittedName>
</protein>
<dbReference type="InterPro" id="IPR020843">
    <property type="entry name" value="ER"/>
</dbReference>
<name>A0ABV6C7U9_9ACTN</name>
<keyword evidence="2" id="KW-1133">Transmembrane helix</keyword>
<keyword evidence="2" id="KW-0812">Transmembrane</keyword>
<evidence type="ECO:0000313" key="5">
    <source>
        <dbReference type="Proteomes" id="UP001589788"/>
    </source>
</evidence>
<dbReference type="SUPFAM" id="SSF50129">
    <property type="entry name" value="GroES-like"/>
    <property type="match status" value="1"/>
</dbReference>
<dbReference type="Proteomes" id="UP001589788">
    <property type="component" value="Unassembled WGS sequence"/>
</dbReference>
<organism evidence="4 5">
    <name type="scientific">Aciditerrimonas ferrireducens</name>
    <dbReference type="NCBI Taxonomy" id="667306"/>
    <lineage>
        <taxon>Bacteria</taxon>
        <taxon>Bacillati</taxon>
        <taxon>Actinomycetota</taxon>
        <taxon>Acidimicrobiia</taxon>
        <taxon>Acidimicrobiales</taxon>
        <taxon>Acidimicrobiaceae</taxon>
        <taxon>Aciditerrimonas</taxon>
    </lineage>
</organism>
<dbReference type="EMBL" id="JBHLYQ010000246">
    <property type="protein sequence ID" value="MFC0083072.1"/>
    <property type="molecule type" value="Genomic_DNA"/>
</dbReference>
<dbReference type="SUPFAM" id="SSF51735">
    <property type="entry name" value="NAD(P)-binding Rossmann-fold domains"/>
    <property type="match status" value="1"/>
</dbReference>
<dbReference type="SMART" id="SM00829">
    <property type="entry name" value="PKS_ER"/>
    <property type="match status" value="1"/>
</dbReference>
<keyword evidence="2" id="KW-0472">Membrane</keyword>
<dbReference type="InterPro" id="IPR011032">
    <property type="entry name" value="GroES-like_sf"/>
</dbReference>
<reference evidence="4 5" key="1">
    <citation type="submission" date="2024-09" db="EMBL/GenBank/DDBJ databases">
        <authorList>
            <person name="Sun Q."/>
            <person name="Mori K."/>
        </authorList>
    </citation>
    <scope>NUCLEOTIDE SEQUENCE [LARGE SCALE GENOMIC DNA]</scope>
    <source>
        <strain evidence="4 5">JCM 15389</strain>
    </source>
</reference>
<keyword evidence="1" id="KW-0521">NADP</keyword>
<dbReference type="PANTHER" id="PTHR44154">
    <property type="entry name" value="QUINONE OXIDOREDUCTASE"/>
    <property type="match status" value="1"/>
</dbReference>
<accession>A0ABV6C7U9</accession>
<dbReference type="Gene3D" id="3.90.180.10">
    <property type="entry name" value="Medium-chain alcohol dehydrogenases, catalytic domain"/>
    <property type="match status" value="1"/>
</dbReference>
<dbReference type="Pfam" id="PF08240">
    <property type="entry name" value="ADH_N"/>
    <property type="match status" value="1"/>
</dbReference>
<dbReference type="InterPro" id="IPR013149">
    <property type="entry name" value="ADH-like_C"/>
</dbReference>
<keyword evidence="5" id="KW-1185">Reference proteome</keyword>